<dbReference type="EMBL" id="CASHTH010004428">
    <property type="protein sequence ID" value="CAI8057187.1"/>
    <property type="molecule type" value="Genomic_DNA"/>
</dbReference>
<evidence type="ECO:0000313" key="3">
    <source>
        <dbReference type="Proteomes" id="UP001174909"/>
    </source>
</evidence>
<name>A0AA35U1W5_GEOBA</name>
<dbReference type="AlphaFoldDB" id="A0AA35U1W5"/>
<organism evidence="2 3">
    <name type="scientific">Geodia barretti</name>
    <name type="common">Barrett's horny sponge</name>
    <dbReference type="NCBI Taxonomy" id="519541"/>
    <lineage>
        <taxon>Eukaryota</taxon>
        <taxon>Metazoa</taxon>
        <taxon>Porifera</taxon>
        <taxon>Demospongiae</taxon>
        <taxon>Heteroscleromorpha</taxon>
        <taxon>Tetractinellida</taxon>
        <taxon>Astrophorina</taxon>
        <taxon>Geodiidae</taxon>
        <taxon>Geodia</taxon>
    </lineage>
</organism>
<keyword evidence="3" id="KW-1185">Reference proteome</keyword>
<protein>
    <submittedName>
        <fullName evidence="2">p-cumate 2,3-dioxygenase system, small oxygenase component</fullName>
    </submittedName>
</protein>
<dbReference type="SUPFAM" id="SSF54427">
    <property type="entry name" value="NTF2-like"/>
    <property type="match status" value="1"/>
</dbReference>
<evidence type="ECO:0000256" key="1">
    <source>
        <dbReference type="ARBA" id="ARBA00023002"/>
    </source>
</evidence>
<dbReference type="PANTHER" id="PTHR41534:SF2">
    <property type="entry name" value="3-PHENYLPROPIONATE_CINNAMIC ACID DIOXYGENASE SUBUNIT BETA"/>
    <property type="match status" value="1"/>
</dbReference>
<dbReference type="Pfam" id="PF00866">
    <property type="entry name" value="Ring_hydroxyl_B"/>
    <property type="match status" value="1"/>
</dbReference>
<keyword evidence="1" id="KW-0560">Oxidoreductase</keyword>
<gene>
    <name evidence="2" type="ORF">GBAR_LOCUS31151</name>
</gene>
<evidence type="ECO:0000313" key="2">
    <source>
        <dbReference type="EMBL" id="CAI8057187.1"/>
    </source>
</evidence>
<dbReference type="Gene3D" id="3.10.450.50">
    <property type="match status" value="1"/>
</dbReference>
<dbReference type="CDD" id="cd00667">
    <property type="entry name" value="ring_hydroxylating_dioxygenases_beta"/>
    <property type="match status" value="1"/>
</dbReference>
<dbReference type="InterPro" id="IPR032710">
    <property type="entry name" value="NTF2-like_dom_sf"/>
</dbReference>
<dbReference type="InterPro" id="IPR000391">
    <property type="entry name" value="Rng_hydr_dOase-bsu"/>
</dbReference>
<reference evidence="2" key="1">
    <citation type="submission" date="2023-03" db="EMBL/GenBank/DDBJ databases">
        <authorList>
            <person name="Steffen K."/>
            <person name="Cardenas P."/>
        </authorList>
    </citation>
    <scope>NUCLEOTIDE SEQUENCE</scope>
</reference>
<dbReference type="PANTHER" id="PTHR41534">
    <property type="entry name" value="BLR3401 PROTEIN"/>
    <property type="match status" value="1"/>
</dbReference>
<proteinExistence type="predicted"/>
<accession>A0AA35U1W5</accession>
<sequence>MVTQNVPVEPYSVGLPATPESLVLQHEVEQLLYLEARLLDDWNLDAWLTLYTPDARYIVPTTDLPEGDPASDLVFIDDDYRRMQGRVVRLQSRHAHREYPWSRTRRFISNVMVTAQDGNEIEATASVAVWRFRAGEASPYVGRYDVRLRRVDGNLRICRKRAILDLEELSDHGALSIIF</sequence>
<dbReference type="GO" id="GO:0016491">
    <property type="term" value="F:oxidoreductase activity"/>
    <property type="evidence" value="ECO:0007669"/>
    <property type="project" value="UniProtKB-KW"/>
</dbReference>
<comment type="caution">
    <text evidence="2">The sequence shown here is derived from an EMBL/GenBank/DDBJ whole genome shotgun (WGS) entry which is preliminary data.</text>
</comment>
<dbReference type="GO" id="GO:0019380">
    <property type="term" value="P:3-phenylpropionate catabolic process"/>
    <property type="evidence" value="ECO:0007669"/>
    <property type="project" value="TreeGrafter"/>
</dbReference>
<dbReference type="Proteomes" id="UP001174909">
    <property type="component" value="Unassembled WGS sequence"/>
</dbReference>